<keyword evidence="3" id="KW-0547">Nucleotide-binding</keyword>
<keyword evidence="2" id="KW-0813">Transport</keyword>
<evidence type="ECO:0000256" key="4">
    <source>
        <dbReference type="ARBA" id="ARBA00022840"/>
    </source>
</evidence>
<dbReference type="PROSITE" id="PS50893">
    <property type="entry name" value="ABC_TRANSPORTER_2"/>
    <property type="match status" value="1"/>
</dbReference>
<dbReference type="GO" id="GO:0016887">
    <property type="term" value="F:ATP hydrolysis activity"/>
    <property type="evidence" value="ECO:0007669"/>
    <property type="project" value="InterPro"/>
</dbReference>
<dbReference type="PANTHER" id="PTHR43335">
    <property type="entry name" value="ABC TRANSPORTER, ATP-BINDING PROTEIN"/>
    <property type="match status" value="1"/>
</dbReference>
<dbReference type="SUPFAM" id="SSF52540">
    <property type="entry name" value="P-loop containing nucleoside triphosphate hydrolases"/>
    <property type="match status" value="1"/>
</dbReference>
<organism evidence="6 7">
    <name type="scientific">Eiseniibacteriota bacterium</name>
    <dbReference type="NCBI Taxonomy" id="2212470"/>
    <lineage>
        <taxon>Bacteria</taxon>
        <taxon>Candidatus Eiseniibacteriota</taxon>
    </lineage>
</organism>
<evidence type="ECO:0000313" key="7">
    <source>
        <dbReference type="Proteomes" id="UP000807850"/>
    </source>
</evidence>
<name>A0A9D6L5M0_UNCEI</name>
<dbReference type="Proteomes" id="UP000807850">
    <property type="component" value="Unassembled WGS sequence"/>
</dbReference>
<keyword evidence="4 6" id="KW-0067">ATP-binding</keyword>
<accession>A0A9D6L5M0</accession>
<evidence type="ECO:0000256" key="3">
    <source>
        <dbReference type="ARBA" id="ARBA00022741"/>
    </source>
</evidence>
<dbReference type="InterPro" id="IPR027417">
    <property type="entry name" value="P-loop_NTPase"/>
</dbReference>
<protein>
    <submittedName>
        <fullName evidence="6">ABC transporter ATP-binding protein</fullName>
    </submittedName>
</protein>
<dbReference type="InterPro" id="IPR003439">
    <property type="entry name" value="ABC_transporter-like_ATP-bd"/>
</dbReference>
<comment type="similarity">
    <text evidence="1">Belongs to the ABC transporter superfamily.</text>
</comment>
<sequence length="318" mass="33409">MAGIEVIGLTKTYRRGLGGETVRALTDVSLAIPAGEAFGIIGPNGAGKTTFLGCLLGFLRPDAGRITIDGHAPDDLAVRAATGYLPERLILDRWMTGGAFLAYHHALARLPEASRRADVDAALEQVALSEARAQRVREYSRGMLQRLGLAQALLGAPRYVFLDEPASGVDPAGVVLFRRLLSDLKRRAVTVILNSHQLDQVERVCDRVAFVRAGRVEAIETISAGATVARVLRVRAAGAPIGERIAREALAAIATQAGAELRQVTAAEARFAVADDAGAARLIAALVAGGVAVAEATPEESRLERLFLDAPGATGATP</sequence>
<comment type="caution">
    <text evidence="6">The sequence shown here is derived from an EMBL/GenBank/DDBJ whole genome shotgun (WGS) entry which is preliminary data.</text>
</comment>
<dbReference type="EMBL" id="JACQAY010000276">
    <property type="protein sequence ID" value="MBI3540267.1"/>
    <property type="molecule type" value="Genomic_DNA"/>
</dbReference>
<dbReference type="Pfam" id="PF00005">
    <property type="entry name" value="ABC_tran"/>
    <property type="match status" value="1"/>
</dbReference>
<dbReference type="InterPro" id="IPR003593">
    <property type="entry name" value="AAA+_ATPase"/>
</dbReference>
<dbReference type="SMART" id="SM00382">
    <property type="entry name" value="AAA"/>
    <property type="match status" value="1"/>
</dbReference>
<feature type="domain" description="ABC transporter" evidence="5">
    <location>
        <begin position="4"/>
        <end position="238"/>
    </location>
</feature>
<dbReference type="AlphaFoldDB" id="A0A9D6L5M0"/>
<evidence type="ECO:0000256" key="2">
    <source>
        <dbReference type="ARBA" id="ARBA00022448"/>
    </source>
</evidence>
<evidence type="ECO:0000259" key="5">
    <source>
        <dbReference type="PROSITE" id="PS50893"/>
    </source>
</evidence>
<evidence type="ECO:0000313" key="6">
    <source>
        <dbReference type="EMBL" id="MBI3540267.1"/>
    </source>
</evidence>
<dbReference type="GO" id="GO:0005524">
    <property type="term" value="F:ATP binding"/>
    <property type="evidence" value="ECO:0007669"/>
    <property type="project" value="UniProtKB-KW"/>
</dbReference>
<reference evidence="6" key="1">
    <citation type="submission" date="2020-07" db="EMBL/GenBank/DDBJ databases">
        <title>Huge and variable diversity of episymbiotic CPR bacteria and DPANN archaea in groundwater ecosystems.</title>
        <authorList>
            <person name="He C.Y."/>
            <person name="Keren R."/>
            <person name="Whittaker M."/>
            <person name="Farag I.F."/>
            <person name="Doudna J."/>
            <person name="Cate J.H.D."/>
            <person name="Banfield J.F."/>
        </authorList>
    </citation>
    <scope>NUCLEOTIDE SEQUENCE</scope>
    <source>
        <strain evidence="6">NC_groundwater_928_Pr1_S-0.2um_72_17</strain>
    </source>
</reference>
<proteinExistence type="inferred from homology"/>
<evidence type="ECO:0000256" key="1">
    <source>
        <dbReference type="ARBA" id="ARBA00005417"/>
    </source>
</evidence>
<dbReference type="Gene3D" id="3.40.50.300">
    <property type="entry name" value="P-loop containing nucleotide triphosphate hydrolases"/>
    <property type="match status" value="1"/>
</dbReference>
<gene>
    <name evidence="6" type="ORF">HY076_08350</name>
</gene>
<dbReference type="CDD" id="cd03230">
    <property type="entry name" value="ABC_DR_subfamily_A"/>
    <property type="match status" value="1"/>
</dbReference>